<dbReference type="EMBL" id="JBHRSV010000019">
    <property type="protein sequence ID" value="MFC2926457.1"/>
    <property type="molecule type" value="Genomic_DNA"/>
</dbReference>
<reference evidence="2" key="1">
    <citation type="journal article" date="2019" name="Int. J. Syst. Evol. Microbiol.">
        <title>The Global Catalogue of Microorganisms (GCM) 10K type strain sequencing project: providing services to taxonomists for standard genome sequencing and annotation.</title>
        <authorList>
            <consortium name="The Broad Institute Genomics Platform"/>
            <consortium name="The Broad Institute Genome Sequencing Center for Infectious Disease"/>
            <person name="Wu L."/>
            <person name="Ma J."/>
        </authorList>
    </citation>
    <scope>NUCLEOTIDE SEQUENCE [LARGE SCALE GENOMIC DNA]</scope>
    <source>
        <strain evidence="2">KCTC 52487</strain>
    </source>
</reference>
<protein>
    <submittedName>
        <fullName evidence="1">SapC family protein</fullName>
    </submittedName>
</protein>
<accession>A0ABV6ZYK0</accession>
<keyword evidence="2" id="KW-1185">Reference proteome</keyword>
<evidence type="ECO:0000313" key="2">
    <source>
        <dbReference type="Proteomes" id="UP001595379"/>
    </source>
</evidence>
<dbReference type="InterPro" id="IPR010836">
    <property type="entry name" value="SapC"/>
</dbReference>
<name>A0ABV6ZYK0_9PROT</name>
<organism evidence="1 2">
    <name type="scientific">Hyphobacterium vulgare</name>
    <dbReference type="NCBI Taxonomy" id="1736751"/>
    <lineage>
        <taxon>Bacteria</taxon>
        <taxon>Pseudomonadati</taxon>
        <taxon>Pseudomonadota</taxon>
        <taxon>Alphaproteobacteria</taxon>
        <taxon>Maricaulales</taxon>
        <taxon>Maricaulaceae</taxon>
        <taxon>Hyphobacterium</taxon>
    </lineage>
</organism>
<comment type="caution">
    <text evidence="1">The sequence shown here is derived from an EMBL/GenBank/DDBJ whole genome shotgun (WGS) entry which is preliminary data.</text>
</comment>
<dbReference type="Proteomes" id="UP001595379">
    <property type="component" value="Unassembled WGS sequence"/>
</dbReference>
<dbReference type="Pfam" id="PF07277">
    <property type="entry name" value="SapC"/>
    <property type="match status" value="1"/>
</dbReference>
<proteinExistence type="predicted"/>
<evidence type="ECO:0000313" key="1">
    <source>
        <dbReference type="EMBL" id="MFC2926457.1"/>
    </source>
</evidence>
<dbReference type="RefSeq" id="WP_343164249.1">
    <property type="nucleotide sequence ID" value="NZ_JBHRSV010000019.1"/>
</dbReference>
<gene>
    <name evidence="1" type="ORF">ACFOOR_10110</name>
</gene>
<sequence length="262" mass="29310">MTDAPANGPRLTGNVPLYKDPVPLNKNDHRSLGLKSIEKPYEFVRETHFVPTVVGEFGLGSAYYPIIFIGDRKMPALVMGLQKGQNLFITEDGQFDNEFMVPAFIRRYPFVSASNGPDQPATFCFDRAAAVISDKPDFPFFDETGEPTSVTQEAIDFVSAFESDSRVTERFVARLIELDLFEKKEVKVADPNDRSKSIKVADYYGVSEEKLLALPDDVFLAAKKDGLLGPIYAHMLSLSRWERILNRYFRAVGQAQAAKPAN</sequence>